<dbReference type="Proteomes" id="UP000238523">
    <property type="component" value="Chromosome"/>
</dbReference>
<dbReference type="EMBL" id="CP025012">
    <property type="protein sequence ID" value="AUW43010.1"/>
    <property type="molecule type" value="Genomic_DNA"/>
</dbReference>
<reference evidence="1 2" key="1">
    <citation type="submission" date="2017-11" db="EMBL/GenBank/DDBJ databases">
        <title>Complete genome of Rhizobium leguminosarum Norway, an ineffective micro-symbiont.</title>
        <authorList>
            <person name="Hoffrichter A."/>
            <person name="Liang J."/>
            <person name="Brachmann A."/>
            <person name="Marin M."/>
        </authorList>
    </citation>
    <scope>NUCLEOTIDE SEQUENCE [LARGE SCALE GENOMIC DNA]</scope>
    <source>
        <strain evidence="1 2">Norway</strain>
    </source>
</reference>
<evidence type="ECO:0000313" key="1">
    <source>
        <dbReference type="EMBL" id="AUW43010.1"/>
    </source>
</evidence>
<organism evidence="1 2">
    <name type="scientific">Rhizobium leguminosarum</name>
    <dbReference type="NCBI Taxonomy" id="384"/>
    <lineage>
        <taxon>Bacteria</taxon>
        <taxon>Pseudomonadati</taxon>
        <taxon>Pseudomonadota</taxon>
        <taxon>Alphaproteobacteria</taxon>
        <taxon>Hyphomicrobiales</taxon>
        <taxon>Rhizobiaceae</taxon>
        <taxon>Rhizobium/Agrobacterium group</taxon>
        <taxon>Rhizobium</taxon>
    </lineage>
</organism>
<accession>A0A2K9Z498</accession>
<evidence type="ECO:0000313" key="2">
    <source>
        <dbReference type="Proteomes" id="UP000238523"/>
    </source>
</evidence>
<dbReference type="AlphaFoldDB" id="A0A2K9Z498"/>
<name>A0A2K9Z498_RHILE</name>
<proteinExistence type="predicted"/>
<protein>
    <submittedName>
        <fullName evidence="1">Uncharacterized protein</fullName>
    </submittedName>
</protein>
<sequence>MKSTGLGGRSITGYEALPLKHDLPYLKYRHLSETYVIKNLSQPPAFRRNCVASGLRDHLCP</sequence>
<gene>
    <name evidence="1" type="ORF">CUJ84_Chr002657</name>
</gene>